<accession>A0A7V6CEA8</accession>
<dbReference type="PANTHER" id="PTHR43179:SF12">
    <property type="entry name" value="GALACTOFURANOSYLTRANSFERASE GLFT2"/>
    <property type="match status" value="1"/>
</dbReference>
<reference evidence="6" key="1">
    <citation type="journal article" date="2020" name="mSystems">
        <title>Genome- and Community-Level Interaction Insights into Carbon Utilization and Element Cycling Functions of Hydrothermarchaeota in Hydrothermal Sediment.</title>
        <authorList>
            <person name="Zhou Z."/>
            <person name="Liu Y."/>
            <person name="Xu W."/>
            <person name="Pan J."/>
            <person name="Luo Z.H."/>
            <person name="Li M."/>
        </authorList>
    </citation>
    <scope>NUCLEOTIDE SEQUENCE [LARGE SCALE GENOMIC DNA]</scope>
    <source>
        <strain evidence="6">SpSt-106</strain>
    </source>
</reference>
<dbReference type="InterPro" id="IPR029044">
    <property type="entry name" value="Nucleotide-diphossugar_trans"/>
</dbReference>
<comment type="caution">
    <text evidence="6">The sequence shown here is derived from an EMBL/GenBank/DDBJ whole genome shotgun (WGS) entry which is preliminary data.</text>
</comment>
<dbReference type="InterPro" id="IPR001173">
    <property type="entry name" value="Glyco_trans_2-like"/>
</dbReference>
<name>A0A7V6CEA8_9BACT</name>
<dbReference type="Gene3D" id="3.90.550.10">
    <property type="entry name" value="Spore Coat Polysaccharide Biosynthesis Protein SpsA, Chain A"/>
    <property type="match status" value="1"/>
</dbReference>
<dbReference type="Gene3D" id="3.40.50.2000">
    <property type="entry name" value="Glycogen Phosphorylase B"/>
    <property type="match status" value="1"/>
</dbReference>
<evidence type="ECO:0000256" key="2">
    <source>
        <dbReference type="ARBA" id="ARBA00022676"/>
    </source>
</evidence>
<evidence type="ECO:0000256" key="1">
    <source>
        <dbReference type="ARBA" id="ARBA00006739"/>
    </source>
</evidence>
<protein>
    <submittedName>
        <fullName evidence="6">Glycosyltransferase</fullName>
    </submittedName>
</protein>
<organism evidence="6">
    <name type="scientific">Thermodesulfobacterium geofontis</name>
    <dbReference type="NCBI Taxonomy" id="1295609"/>
    <lineage>
        <taxon>Bacteria</taxon>
        <taxon>Pseudomonadati</taxon>
        <taxon>Thermodesulfobacteriota</taxon>
        <taxon>Thermodesulfobacteria</taxon>
        <taxon>Thermodesulfobacteriales</taxon>
        <taxon>Thermodesulfobacteriaceae</taxon>
        <taxon>Thermodesulfobacterium</taxon>
    </lineage>
</organism>
<dbReference type="Pfam" id="PF00534">
    <property type="entry name" value="Glycos_transf_1"/>
    <property type="match status" value="1"/>
</dbReference>
<evidence type="ECO:0000259" key="4">
    <source>
        <dbReference type="Pfam" id="PF00534"/>
    </source>
</evidence>
<evidence type="ECO:0000313" key="6">
    <source>
        <dbReference type="EMBL" id="HHQ16668.1"/>
    </source>
</evidence>
<evidence type="ECO:0000259" key="5">
    <source>
        <dbReference type="Pfam" id="PF00535"/>
    </source>
</evidence>
<evidence type="ECO:0000256" key="3">
    <source>
        <dbReference type="ARBA" id="ARBA00022679"/>
    </source>
</evidence>
<dbReference type="GO" id="GO:0016757">
    <property type="term" value="F:glycosyltransferase activity"/>
    <property type="evidence" value="ECO:0007669"/>
    <property type="project" value="UniProtKB-KW"/>
</dbReference>
<dbReference type="AlphaFoldDB" id="A0A7V6CEA8"/>
<keyword evidence="3 6" id="KW-0808">Transferase</keyword>
<dbReference type="PANTHER" id="PTHR43179">
    <property type="entry name" value="RHAMNOSYLTRANSFERASE WBBL"/>
    <property type="match status" value="1"/>
</dbReference>
<keyword evidence="2" id="KW-0328">Glycosyltransferase</keyword>
<dbReference type="SUPFAM" id="SSF53756">
    <property type="entry name" value="UDP-Glycosyltransferase/glycogen phosphorylase"/>
    <property type="match status" value="1"/>
</dbReference>
<dbReference type="Pfam" id="PF00535">
    <property type="entry name" value="Glycos_transf_2"/>
    <property type="match status" value="1"/>
</dbReference>
<dbReference type="SUPFAM" id="SSF53448">
    <property type="entry name" value="Nucleotide-diphospho-sugar transferases"/>
    <property type="match status" value="1"/>
</dbReference>
<feature type="domain" description="Glycosyl transferase family 1" evidence="4">
    <location>
        <begin position="798"/>
        <end position="944"/>
    </location>
</feature>
<feature type="domain" description="Glycosyltransferase 2-like" evidence="5">
    <location>
        <begin position="312"/>
        <end position="431"/>
    </location>
</feature>
<gene>
    <name evidence="6" type="ORF">ENM15_07645</name>
</gene>
<proteinExistence type="inferred from homology"/>
<sequence length="946" mass="109648">MKVDLYKIVSYLSNHLPYKFKKSSIKKIRPNLKRGAKIGIYGHVDNIDQIGISGWFVDLSSETPPELTILINGIPVGKISIFFYRQDIAQLLERYYLSGFRVSWAELNIPEMLFDEQFWNVEVFYEKANKPLAGGKKIRTEIIEIVKKSCNKITYDLKIPQIDGLKGHIEYVELHDFKILKISGWIFHEKERIKSIKLLVDSPKLSIPVLYGLERLDVFEFQKIEHSIKSGFEVDLPLLREGLFLLKLELELSNEQKIIIDIGSLKFKSLYQSKWLNNINYPLINKIEEILPIFKDFQEDFSNKTLPEPVDIIIPVFNGYGYVTKLFDSIFKNTNPPYRLIVIDDASTDYRVVNFLKRLQEILKQSRHPEFILVRNDRNLGFVASVNKGFSLSQNHVVIMNTDTIVPPGWLYRLMKPIFDNPEEIASTTPFTNAGTICSFPEFLVDNELPKDFDPMEIDNIFARVDAESFIIELPTAVGFCMGINKYALQEVGYFNENLFGKGYGEENDWSMRAKIRGFKNILVPNLFVYHKHGGSFTSEEKQKLAQENLEKIKKLHPEYLNLVKDFINEDPPKAIRDLVFLRYTSHKVETTLLIDHNLGGGANLYSKNLIKEKMKEDKCILHYIEGTSGIWGKIITYYKDFKKEFYLENPEHLKTLLKDARLTEIILNNMVSYRNPIKVLEIILSLKDTNSDISLIIPIHDFYSVCPSYNLLNDKGVYCGVPDDIEVCKKCLRNNIYADKVEEISVWRSTWRNIFKSSDAIICFSNSSKEIIKKAYPEIEDEKFYILPHKLYIYLRKPKLNKPDKELNVAIIGNINYPKGAKIINDLLKVIEKKKLKINLVVVGTLVRAFLEKDFGNLKILGQYERKDLPDILEKENINLVLFPSIWPETFSYVVEECMEMELPIIAFDIGAPSERLRKYEKAKLVKVGDVEGIIKEILKFMQKT</sequence>
<dbReference type="EMBL" id="DRWR01000122">
    <property type="protein sequence ID" value="HHQ16668.1"/>
    <property type="molecule type" value="Genomic_DNA"/>
</dbReference>
<dbReference type="InterPro" id="IPR001296">
    <property type="entry name" value="Glyco_trans_1"/>
</dbReference>
<comment type="similarity">
    <text evidence="1">Belongs to the glycosyltransferase 2 family.</text>
</comment>